<dbReference type="InterPro" id="IPR000719">
    <property type="entry name" value="Prot_kinase_dom"/>
</dbReference>
<keyword evidence="6 19" id="KW-0732">Signal</keyword>
<feature type="domain" description="Protein kinase" evidence="20">
    <location>
        <begin position="349"/>
        <end position="635"/>
    </location>
</feature>
<keyword evidence="13" id="KW-0675">Receptor</keyword>
<evidence type="ECO:0000256" key="7">
    <source>
        <dbReference type="ARBA" id="ARBA00022737"/>
    </source>
</evidence>
<feature type="chain" id="PRO_5042827222" description="Cysteine-rich receptor-like protein kinase 10" evidence="19">
    <location>
        <begin position="39"/>
        <end position="675"/>
    </location>
</feature>
<evidence type="ECO:0000256" key="6">
    <source>
        <dbReference type="ARBA" id="ARBA00022729"/>
    </source>
</evidence>
<feature type="signal peptide" evidence="19">
    <location>
        <begin position="1"/>
        <end position="38"/>
    </location>
</feature>
<sequence length="675" mass="74959">MLGDLAIEVTKMFSSKFPRLLLCLWLITLLSLTSSTESAPTYSADYCVNTTLFTANSTYQTNLNLVLSSLTSNSTNNNGFHNASAGGNTPDEDVVSGLFLCRGDVNTTVCQDCVATAKQELLRRCPLNKVAIIWYDECLLRYSNQSIFATINEVPGFDLPGSQNITEAESDRFDDVLASAMNSLATKASNSNSGKKFATEEDEVTSSKKLYSLGQCTPDLTVSDCYRCFRSAIGDLPTCCTGKQGARVVLPSCNIRYEVYPFYNITSASPILPPLAPPGEKKLSSITIVAIVIPIAVSVVLLFIGCCFFCRRARKKYNTLPEENGGVEITNVESLQFDLDIIEAATNKFSEDNKIGEGGFGAVYKGTLPNGQHIAVKRLLARCGQGAVEFKNEVVLVAKLQHRNLVRLLGFCLGGEEKILVYEYVPNKSLDYFLFEPSKQGELDWSKRYKIIEGIARGILYLHEDSRLRIIHRDVKASNVLLDDDMNPKISDFGMARIFVVDQTQANTNRIVGTFGYMSPEYAMHGRYSVKSDVFSFGVLVLEIISGKKNTHFYQSELAEDLLSYAWKQWRNGTPLELLDPSLRNSYSRNEVIRCIHMGLLCVQENPANRPTMATISLILNSSSVTLPLPQQPAFLHRSRAKLNKPITELESDQHTNQSNGWSVNEASFTEIYPR</sequence>
<dbReference type="PANTHER" id="PTHR27002:SF1050">
    <property type="entry name" value="CYSTEINE-RICH RECEPTOR-LIKE PROTEIN KINASE 5"/>
    <property type="match status" value="1"/>
</dbReference>
<feature type="transmembrane region" description="Helical" evidence="18">
    <location>
        <begin position="286"/>
        <end position="310"/>
    </location>
</feature>
<evidence type="ECO:0000256" key="3">
    <source>
        <dbReference type="ARBA" id="ARBA00022553"/>
    </source>
</evidence>
<evidence type="ECO:0000256" key="11">
    <source>
        <dbReference type="ARBA" id="ARBA00022989"/>
    </source>
</evidence>
<evidence type="ECO:0008006" key="24">
    <source>
        <dbReference type="Google" id="ProtNLM"/>
    </source>
</evidence>
<keyword evidence="7" id="KW-0677">Repeat</keyword>
<evidence type="ECO:0000256" key="17">
    <source>
        <dbReference type="PROSITE-ProRule" id="PRU10141"/>
    </source>
</evidence>
<dbReference type="InterPro" id="IPR038408">
    <property type="entry name" value="GNK2_sf"/>
</dbReference>
<dbReference type="PROSITE" id="PS00108">
    <property type="entry name" value="PROTEIN_KINASE_ST"/>
    <property type="match status" value="1"/>
</dbReference>
<dbReference type="Gene3D" id="3.30.200.20">
    <property type="entry name" value="Phosphorylase Kinase, domain 1"/>
    <property type="match status" value="1"/>
</dbReference>
<dbReference type="EMBL" id="JAXUIC010000005">
    <property type="protein sequence ID" value="KAK4588159.1"/>
    <property type="molecule type" value="Genomic_DNA"/>
</dbReference>
<comment type="subcellular location">
    <subcellularLocation>
        <location evidence="1">Membrane</location>
        <topology evidence="1">Single-pass membrane protein</topology>
    </subcellularLocation>
</comment>
<evidence type="ECO:0000259" key="21">
    <source>
        <dbReference type="PROSITE" id="PS51473"/>
    </source>
</evidence>
<keyword evidence="10 17" id="KW-0067">ATP-binding</keyword>
<dbReference type="InterPro" id="IPR017441">
    <property type="entry name" value="Protein_kinase_ATP_BS"/>
</dbReference>
<dbReference type="InterPro" id="IPR008271">
    <property type="entry name" value="Ser/Thr_kinase_AS"/>
</dbReference>
<evidence type="ECO:0000259" key="20">
    <source>
        <dbReference type="PROSITE" id="PS50011"/>
    </source>
</evidence>
<gene>
    <name evidence="22" type="ORF">RGQ29_019236</name>
</gene>
<keyword evidence="5 18" id="KW-0812">Transmembrane</keyword>
<dbReference type="GO" id="GO:0005886">
    <property type="term" value="C:plasma membrane"/>
    <property type="evidence" value="ECO:0007669"/>
    <property type="project" value="TreeGrafter"/>
</dbReference>
<feature type="binding site" evidence="17">
    <location>
        <position position="377"/>
    </location>
    <ligand>
        <name>ATP</name>
        <dbReference type="ChEBI" id="CHEBI:30616"/>
    </ligand>
</feature>
<name>A0AAN7ISS5_QUERU</name>
<evidence type="ECO:0000256" key="15">
    <source>
        <dbReference type="ARBA" id="ARBA00047558"/>
    </source>
</evidence>
<dbReference type="GO" id="GO:0005524">
    <property type="term" value="F:ATP binding"/>
    <property type="evidence" value="ECO:0007669"/>
    <property type="project" value="UniProtKB-UniRule"/>
</dbReference>
<feature type="domain" description="Gnk2-homologous" evidence="21">
    <location>
        <begin position="153"/>
        <end position="262"/>
    </location>
</feature>
<dbReference type="GO" id="GO:0004674">
    <property type="term" value="F:protein serine/threonine kinase activity"/>
    <property type="evidence" value="ECO:0007669"/>
    <property type="project" value="UniProtKB-KW"/>
</dbReference>
<evidence type="ECO:0000256" key="2">
    <source>
        <dbReference type="ARBA" id="ARBA00022527"/>
    </source>
</evidence>
<keyword evidence="23" id="KW-1185">Reference proteome</keyword>
<dbReference type="FunFam" id="3.30.200.20:FF:000142">
    <property type="entry name" value="Cysteine-rich receptor-like protein kinase 10"/>
    <property type="match status" value="1"/>
</dbReference>
<feature type="domain" description="Gnk2-homologous" evidence="21">
    <location>
        <begin position="41"/>
        <end position="147"/>
    </location>
</feature>
<evidence type="ECO:0000256" key="9">
    <source>
        <dbReference type="ARBA" id="ARBA00022777"/>
    </source>
</evidence>
<dbReference type="GO" id="GO:0042742">
    <property type="term" value="P:defense response to bacterium"/>
    <property type="evidence" value="ECO:0007669"/>
    <property type="project" value="TreeGrafter"/>
</dbReference>
<keyword evidence="14" id="KW-0325">Glycoprotein</keyword>
<keyword evidence="2" id="KW-0723">Serine/threonine-protein kinase</keyword>
<evidence type="ECO:0000256" key="4">
    <source>
        <dbReference type="ARBA" id="ARBA00022679"/>
    </source>
</evidence>
<dbReference type="InterPro" id="IPR011009">
    <property type="entry name" value="Kinase-like_dom_sf"/>
</dbReference>
<dbReference type="GO" id="GO:0006979">
    <property type="term" value="P:response to oxidative stress"/>
    <property type="evidence" value="ECO:0007669"/>
    <property type="project" value="UniProtKB-ARBA"/>
</dbReference>
<keyword evidence="3" id="KW-0597">Phosphoprotein</keyword>
<dbReference type="PROSITE" id="PS50011">
    <property type="entry name" value="PROTEIN_KINASE_DOM"/>
    <property type="match status" value="1"/>
</dbReference>
<evidence type="ECO:0000256" key="18">
    <source>
        <dbReference type="SAM" id="Phobius"/>
    </source>
</evidence>
<dbReference type="FunFam" id="3.30.430.20:FF:000003">
    <property type="entry name" value="Cysteine-rich RLK (RECEPTOR-like protein kinase) 10"/>
    <property type="match status" value="1"/>
</dbReference>
<keyword evidence="4" id="KW-0808">Transferase</keyword>
<reference evidence="22 23" key="1">
    <citation type="journal article" date="2023" name="G3 (Bethesda)">
        <title>A haplotype-resolved chromosome-scale genome for Quercus rubra L. provides insights into the genetics of adaptive traits for red oak species.</title>
        <authorList>
            <person name="Kapoor B."/>
            <person name="Jenkins J."/>
            <person name="Schmutz J."/>
            <person name="Zhebentyayeva T."/>
            <person name="Kuelheim C."/>
            <person name="Coggeshall M."/>
            <person name="Heim C."/>
            <person name="Lasky J.R."/>
            <person name="Leites L."/>
            <person name="Islam-Faridi N."/>
            <person name="Romero-Severson J."/>
            <person name="DeLeo V.L."/>
            <person name="Lucas S.M."/>
            <person name="Lazic D."/>
            <person name="Gailing O."/>
            <person name="Carlson J."/>
            <person name="Staton M."/>
        </authorList>
    </citation>
    <scope>NUCLEOTIDE SEQUENCE [LARGE SCALE GENOMIC DNA]</scope>
    <source>
        <strain evidence="22">Pseudo-F2</strain>
    </source>
</reference>
<evidence type="ECO:0000256" key="1">
    <source>
        <dbReference type="ARBA" id="ARBA00004167"/>
    </source>
</evidence>
<keyword evidence="11 18" id="KW-1133">Transmembrane helix</keyword>
<organism evidence="22 23">
    <name type="scientific">Quercus rubra</name>
    <name type="common">Northern red oak</name>
    <name type="synonym">Quercus borealis</name>
    <dbReference type="NCBI Taxonomy" id="3512"/>
    <lineage>
        <taxon>Eukaryota</taxon>
        <taxon>Viridiplantae</taxon>
        <taxon>Streptophyta</taxon>
        <taxon>Embryophyta</taxon>
        <taxon>Tracheophyta</taxon>
        <taxon>Spermatophyta</taxon>
        <taxon>Magnoliopsida</taxon>
        <taxon>eudicotyledons</taxon>
        <taxon>Gunneridae</taxon>
        <taxon>Pentapetalae</taxon>
        <taxon>rosids</taxon>
        <taxon>fabids</taxon>
        <taxon>Fagales</taxon>
        <taxon>Fagaceae</taxon>
        <taxon>Quercus</taxon>
    </lineage>
</organism>
<evidence type="ECO:0000256" key="14">
    <source>
        <dbReference type="ARBA" id="ARBA00023180"/>
    </source>
</evidence>
<dbReference type="AlphaFoldDB" id="A0AAN7ISS5"/>
<evidence type="ECO:0000256" key="8">
    <source>
        <dbReference type="ARBA" id="ARBA00022741"/>
    </source>
</evidence>
<dbReference type="SUPFAM" id="SSF56112">
    <property type="entry name" value="Protein kinase-like (PK-like)"/>
    <property type="match status" value="1"/>
</dbReference>
<accession>A0AAN7ISS5</accession>
<keyword evidence="9" id="KW-0418">Kinase</keyword>
<evidence type="ECO:0000313" key="22">
    <source>
        <dbReference type="EMBL" id="KAK4588159.1"/>
    </source>
</evidence>
<dbReference type="Gene3D" id="1.10.510.10">
    <property type="entry name" value="Transferase(Phosphotransferase) domain 1"/>
    <property type="match status" value="1"/>
</dbReference>
<dbReference type="PROSITE" id="PS51473">
    <property type="entry name" value="GNK2"/>
    <property type="match status" value="2"/>
</dbReference>
<evidence type="ECO:0000256" key="13">
    <source>
        <dbReference type="ARBA" id="ARBA00023170"/>
    </source>
</evidence>
<evidence type="ECO:0000256" key="5">
    <source>
        <dbReference type="ARBA" id="ARBA00022692"/>
    </source>
</evidence>
<evidence type="ECO:0000256" key="16">
    <source>
        <dbReference type="ARBA" id="ARBA00047951"/>
    </source>
</evidence>
<evidence type="ECO:0000256" key="10">
    <source>
        <dbReference type="ARBA" id="ARBA00022840"/>
    </source>
</evidence>
<dbReference type="SMART" id="SM00220">
    <property type="entry name" value="S_TKc"/>
    <property type="match status" value="1"/>
</dbReference>
<dbReference type="InterPro" id="IPR002902">
    <property type="entry name" value="GNK2"/>
</dbReference>
<dbReference type="Proteomes" id="UP001324115">
    <property type="component" value="Unassembled WGS sequence"/>
</dbReference>
<dbReference type="Gene3D" id="3.30.430.20">
    <property type="entry name" value="Gnk2 domain, C-X8-C-X2-C motif"/>
    <property type="match status" value="2"/>
</dbReference>
<dbReference type="Pfam" id="PF07714">
    <property type="entry name" value="PK_Tyr_Ser-Thr"/>
    <property type="match status" value="1"/>
</dbReference>
<comment type="catalytic activity">
    <reaction evidence="15">
        <text>L-seryl-[protein] + ATP = O-phospho-L-seryl-[protein] + ADP + H(+)</text>
        <dbReference type="Rhea" id="RHEA:17989"/>
        <dbReference type="Rhea" id="RHEA-COMP:9863"/>
        <dbReference type="Rhea" id="RHEA-COMP:11604"/>
        <dbReference type="ChEBI" id="CHEBI:15378"/>
        <dbReference type="ChEBI" id="CHEBI:29999"/>
        <dbReference type="ChEBI" id="CHEBI:30616"/>
        <dbReference type="ChEBI" id="CHEBI:83421"/>
        <dbReference type="ChEBI" id="CHEBI:456216"/>
    </reaction>
</comment>
<dbReference type="FunFam" id="1.10.510.10:FF:000129">
    <property type="entry name" value="cysteine-rich receptor-like protein kinase 10"/>
    <property type="match status" value="1"/>
</dbReference>
<dbReference type="InterPro" id="IPR001245">
    <property type="entry name" value="Ser-Thr/Tyr_kinase_cat_dom"/>
</dbReference>
<dbReference type="CDD" id="cd23509">
    <property type="entry name" value="Gnk2-like"/>
    <property type="match status" value="2"/>
</dbReference>
<evidence type="ECO:0000313" key="23">
    <source>
        <dbReference type="Proteomes" id="UP001324115"/>
    </source>
</evidence>
<dbReference type="CDD" id="cd14066">
    <property type="entry name" value="STKc_IRAK"/>
    <property type="match status" value="1"/>
</dbReference>
<dbReference type="PANTHER" id="PTHR27002">
    <property type="entry name" value="RECEPTOR-LIKE SERINE/THREONINE-PROTEIN KINASE SD1-8"/>
    <property type="match status" value="1"/>
</dbReference>
<dbReference type="FunFam" id="3.30.430.20:FF:000002">
    <property type="entry name" value="Cysteine-rich receptor-like protein kinase 10"/>
    <property type="match status" value="1"/>
</dbReference>
<dbReference type="PROSITE" id="PS00107">
    <property type="entry name" value="PROTEIN_KINASE_ATP"/>
    <property type="match status" value="1"/>
</dbReference>
<dbReference type="Pfam" id="PF01657">
    <property type="entry name" value="Stress-antifung"/>
    <property type="match status" value="2"/>
</dbReference>
<comment type="caution">
    <text evidence="22">The sequence shown here is derived from an EMBL/GenBank/DDBJ whole genome shotgun (WGS) entry which is preliminary data.</text>
</comment>
<evidence type="ECO:0000256" key="19">
    <source>
        <dbReference type="SAM" id="SignalP"/>
    </source>
</evidence>
<evidence type="ECO:0000256" key="12">
    <source>
        <dbReference type="ARBA" id="ARBA00023136"/>
    </source>
</evidence>
<proteinExistence type="predicted"/>
<keyword evidence="12 18" id="KW-0472">Membrane</keyword>
<comment type="catalytic activity">
    <reaction evidence="16">
        <text>L-threonyl-[protein] + ATP = O-phospho-L-threonyl-[protein] + ADP + H(+)</text>
        <dbReference type="Rhea" id="RHEA:46608"/>
        <dbReference type="Rhea" id="RHEA-COMP:11060"/>
        <dbReference type="Rhea" id="RHEA-COMP:11605"/>
        <dbReference type="ChEBI" id="CHEBI:15378"/>
        <dbReference type="ChEBI" id="CHEBI:30013"/>
        <dbReference type="ChEBI" id="CHEBI:30616"/>
        <dbReference type="ChEBI" id="CHEBI:61977"/>
        <dbReference type="ChEBI" id="CHEBI:456216"/>
    </reaction>
</comment>
<protein>
    <recommendedName>
        <fullName evidence="24">Cysteine-rich receptor-like protein kinase 10</fullName>
    </recommendedName>
</protein>
<keyword evidence="8 17" id="KW-0547">Nucleotide-binding</keyword>